<dbReference type="PANTHER" id="PTHR13082:SF0">
    <property type="entry name" value="HISTONE DEACETYLASE COMPLEX SUBUNIT SAP18"/>
    <property type="match status" value="1"/>
</dbReference>
<dbReference type="Pfam" id="PF06487">
    <property type="entry name" value="SAP18"/>
    <property type="match status" value="1"/>
</dbReference>
<dbReference type="GO" id="GO:0003714">
    <property type="term" value="F:transcription corepressor activity"/>
    <property type="evidence" value="ECO:0007669"/>
    <property type="project" value="TreeGrafter"/>
</dbReference>
<dbReference type="Proteomes" id="UP001314263">
    <property type="component" value="Unassembled WGS sequence"/>
</dbReference>
<reference evidence="2 3" key="1">
    <citation type="submission" date="2023-10" db="EMBL/GenBank/DDBJ databases">
        <authorList>
            <person name="Maclean D."/>
            <person name="Macfadyen A."/>
        </authorList>
    </citation>
    <scope>NUCLEOTIDE SEQUENCE [LARGE SCALE GENOMIC DNA]</scope>
</reference>
<comment type="similarity">
    <text evidence="1">Belongs to the SAP18 family.</text>
</comment>
<gene>
    <name evidence="2" type="ORF">CVIRNUC_006723</name>
</gene>
<evidence type="ECO:0000313" key="3">
    <source>
        <dbReference type="Proteomes" id="UP001314263"/>
    </source>
</evidence>
<evidence type="ECO:0008006" key="4">
    <source>
        <dbReference type="Google" id="ProtNLM"/>
    </source>
</evidence>
<organism evidence="2 3">
    <name type="scientific">Coccomyxa viridis</name>
    <dbReference type="NCBI Taxonomy" id="1274662"/>
    <lineage>
        <taxon>Eukaryota</taxon>
        <taxon>Viridiplantae</taxon>
        <taxon>Chlorophyta</taxon>
        <taxon>core chlorophytes</taxon>
        <taxon>Trebouxiophyceae</taxon>
        <taxon>Trebouxiophyceae incertae sedis</taxon>
        <taxon>Coccomyxaceae</taxon>
        <taxon>Coccomyxa</taxon>
    </lineage>
</organism>
<accession>A0AAV1I836</accession>
<sequence>MAEVARGPVSVAVVPPGSTLPAEIDIDREKVCPMLIRVFPQFGGHHRLEDYARRGQEPKDEVQIYTWPDATLRELTDLVKEVQPAARRTTARLEFALIYPDKKGRNVLRVIGGAHSTRPGPDDIKTLKQLNFQTGDFLDVAIF</sequence>
<dbReference type="InterPro" id="IPR010516">
    <property type="entry name" value="SAP18"/>
</dbReference>
<comment type="caution">
    <text evidence="2">The sequence shown here is derived from an EMBL/GenBank/DDBJ whole genome shotgun (WGS) entry which is preliminary data.</text>
</comment>
<dbReference type="EMBL" id="CAUYUE010000008">
    <property type="protein sequence ID" value="CAK0783524.1"/>
    <property type="molecule type" value="Genomic_DNA"/>
</dbReference>
<dbReference type="GO" id="GO:0005634">
    <property type="term" value="C:nucleus"/>
    <property type="evidence" value="ECO:0007669"/>
    <property type="project" value="TreeGrafter"/>
</dbReference>
<keyword evidence="3" id="KW-1185">Reference proteome</keyword>
<dbReference type="Gene3D" id="3.10.20.550">
    <property type="entry name" value="ASAP complex, SAP18 subunit"/>
    <property type="match status" value="1"/>
</dbReference>
<protein>
    <recommendedName>
        <fullName evidence="4">Histone deacetylase complex subunit SAP18</fullName>
    </recommendedName>
</protein>
<dbReference type="AlphaFoldDB" id="A0AAV1I836"/>
<evidence type="ECO:0000256" key="1">
    <source>
        <dbReference type="ARBA" id="ARBA00009143"/>
    </source>
</evidence>
<evidence type="ECO:0000313" key="2">
    <source>
        <dbReference type="EMBL" id="CAK0783524.1"/>
    </source>
</evidence>
<proteinExistence type="inferred from homology"/>
<dbReference type="PANTHER" id="PTHR13082">
    <property type="entry name" value="SAP18"/>
    <property type="match status" value="1"/>
</dbReference>
<name>A0AAV1I836_9CHLO</name>
<dbReference type="InterPro" id="IPR042534">
    <property type="entry name" value="SAP18_sf"/>
</dbReference>